<evidence type="ECO:0000313" key="2">
    <source>
        <dbReference type="Proteomes" id="UP001163603"/>
    </source>
</evidence>
<protein>
    <submittedName>
        <fullName evidence="1">Uncharacterized protein</fullName>
    </submittedName>
</protein>
<accession>A0ACC0YC87</accession>
<keyword evidence="2" id="KW-1185">Reference proteome</keyword>
<evidence type="ECO:0000313" key="1">
    <source>
        <dbReference type="EMBL" id="KAJ0033919.1"/>
    </source>
</evidence>
<organism evidence="1 2">
    <name type="scientific">Pistacia integerrima</name>
    <dbReference type="NCBI Taxonomy" id="434235"/>
    <lineage>
        <taxon>Eukaryota</taxon>
        <taxon>Viridiplantae</taxon>
        <taxon>Streptophyta</taxon>
        <taxon>Embryophyta</taxon>
        <taxon>Tracheophyta</taxon>
        <taxon>Spermatophyta</taxon>
        <taxon>Magnoliopsida</taxon>
        <taxon>eudicotyledons</taxon>
        <taxon>Gunneridae</taxon>
        <taxon>Pentapetalae</taxon>
        <taxon>rosids</taxon>
        <taxon>malvids</taxon>
        <taxon>Sapindales</taxon>
        <taxon>Anacardiaceae</taxon>
        <taxon>Pistacia</taxon>
    </lineage>
</organism>
<proteinExistence type="predicted"/>
<comment type="caution">
    <text evidence="1">The sequence shown here is derived from an EMBL/GenBank/DDBJ whole genome shotgun (WGS) entry which is preliminary data.</text>
</comment>
<reference evidence="2" key="1">
    <citation type="journal article" date="2023" name="G3 (Bethesda)">
        <title>Genome assembly and association tests identify interacting loci associated with vigor, precocity, and sex in interspecific pistachio rootstocks.</title>
        <authorList>
            <person name="Palmer W."/>
            <person name="Jacygrad E."/>
            <person name="Sagayaradj S."/>
            <person name="Cavanaugh K."/>
            <person name="Han R."/>
            <person name="Bertier L."/>
            <person name="Beede B."/>
            <person name="Kafkas S."/>
            <person name="Golino D."/>
            <person name="Preece J."/>
            <person name="Michelmore R."/>
        </authorList>
    </citation>
    <scope>NUCLEOTIDE SEQUENCE [LARGE SCALE GENOMIC DNA]</scope>
</reference>
<name>A0ACC0YC87_9ROSI</name>
<gene>
    <name evidence="1" type="ORF">Pint_24168</name>
</gene>
<sequence>MINCGTSLLPLSFTLSGSHSVLLQDPDGAYSQLIRLQESGKKQEQKDLNHSDSARRSFSVEFAASPMISISEKSFDERIGSPASEKLQLPQAVPLSRLARLNSPEIPILLLGCISAVAHGVITPIFGTVFAAMIRIFYEPKEELTRDSKYWALVFVVLGVASFFTSPMSTYFFAVAGCKLIMRIRSMCFEKVLYMEIGWFDEAEHSSGAIGSRLSSDAASVRSLVGDTLSLIVQSTATAVAGLVIAFKASWRLSLLILAMFPLLGVSSYIQLRSVQVFGGKSKKRHEEASQVVSDAVSCIRTVASFSAEEKVIQVYNKKCEGPIKAATKQGLISGLGFGISFFCFFLLYAVCFYFGGYLLDHGKVFCALSMTAVGISQTSFLAPDVGKAKSSAASIFKLLDQISKIDSSDNSGKTLENVRGEVEFQHVSFKYPTRPDIEIFRDLCLTIHSGKVILNVNYSIN</sequence>
<dbReference type="Proteomes" id="UP001163603">
    <property type="component" value="Chromosome 7"/>
</dbReference>
<dbReference type="EMBL" id="CM047742">
    <property type="protein sequence ID" value="KAJ0033919.1"/>
    <property type="molecule type" value="Genomic_DNA"/>
</dbReference>